<name>A0A2T3N5I3_9GAMM</name>
<comment type="caution">
    <text evidence="1">The sequence shown here is derived from an EMBL/GenBank/DDBJ whole genome shotgun (WGS) entry which is preliminary data.</text>
</comment>
<evidence type="ECO:0000313" key="1">
    <source>
        <dbReference type="EMBL" id="PSW07677.1"/>
    </source>
</evidence>
<accession>A0A2T3N5I3</accession>
<protein>
    <submittedName>
        <fullName evidence="1">Uncharacterized protein</fullName>
    </submittedName>
</protein>
<reference evidence="1 2" key="1">
    <citation type="submission" date="2018-03" db="EMBL/GenBank/DDBJ databases">
        <title>Whole genome sequencing of Histamine producing bacteria.</title>
        <authorList>
            <person name="Butler K."/>
        </authorList>
    </citation>
    <scope>NUCLEOTIDE SEQUENCE [LARGE SCALE GENOMIC DNA]</scope>
    <source>
        <strain evidence="1 2">DSM 16190</strain>
    </source>
</reference>
<dbReference type="Pfam" id="PF19795">
    <property type="entry name" value="DUF6279"/>
    <property type="match status" value="1"/>
</dbReference>
<dbReference type="Proteomes" id="UP000240904">
    <property type="component" value="Unassembled WGS sequence"/>
</dbReference>
<organism evidence="1 2">
    <name type="scientific">Photobacterium lipolyticum</name>
    <dbReference type="NCBI Taxonomy" id="266810"/>
    <lineage>
        <taxon>Bacteria</taxon>
        <taxon>Pseudomonadati</taxon>
        <taxon>Pseudomonadota</taxon>
        <taxon>Gammaproteobacteria</taxon>
        <taxon>Vibrionales</taxon>
        <taxon>Vibrionaceae</taxon>
        <taxon>Photobacterium</taxon>
    </lineage>
</organism>
<proteinExistence type="predicted"/>
<dbReference type="AlphaFoldDB" id="A0A2T3N5I3"/>
<dbReference type="EMBL" id="PYMC01000001">
    <property type="protein sequence ID" value="PSW07677.1"/>
    <property type="molecule type" value="Genomic_DNA"/>
</dbReference>
<gene>
    <name evidence="1" type="ORF">C9I89_00810</name>
</gene>
<evidence type="ECO:0000313" key="2">
    <source>
        <dbReference type="Proteomes" id="UP000240904"/>
    </source>
</evidence>
<dbReference type="OrthoDB" id="5918733at2"/>
<sequence>MRLAYNTLDFWISYYLADYVSLNSSQERDFEVDLDNALLIHRDRDLPKLHRLISELQSDLKKPLTFSQTRGYHFKLTKVGQDSIGLLAIPLASMIRDLNEDQIAELNRNIEKSIEDVIAERAILPTKQKMAKRTRQLQEISLDWIGTLTYKQKQLLHELAEYQVEMEPIFFSFYRSFLQNWRGLMEKRFEPDFDEKLSQMLQKFVALENEQLQIDINVYLNRRFDVMRRLNNSLNDKQRRYLDRKLSGIRIDLAILIHQ</sequence>
<keyword evidence="2" id="KW-1185">Reference proteome</keyword>